<proteinExistence type="inferred from homology"/>
<name>A0A1T4M772_9FIRM</name>
<keyword evidence="10" id="KW-1185">Reference proteome</keyword>
<dbReference type="RefSeq" id="WP_234983907.1">
    <property type="nucleotide sequence ID" value="NZ_FUWM01000010.1"/>
</dbReference>
<keyword evidence="3" id="KW-1003">Cell membrane</keyword>
<feature type="domain" description="EamA" evidence="8">
    <location>
        <begin position="11"/>
        <end position="143"/>
    </location>
</feature>
<evidence type="ECO:0000256" key="5">
    <source>
        <dbReference type="ARBA" id="ARBA00022989"/>
    </source>
</evidence>
<feature type="domain" description="EamA" evidence="8">
    <location>
        <begin position="156"/>
        <end position="298"/>
    </location>
</feature>
<dbReference type="PANTHER" id="PTHR32322:SF18">
    <property type="entry name" value="S-ADENOSYLMETHIONINE_S-ADENOSYLHOMOCYSTEINE TRANSPORTER"/>
    <property type="match status" value="1"/>
</dbReference>
<dbReference type="InterPro" id="IPR000620">
    <property type="entry name" value="EamA_dom"/>
</dbReference>
<dbReference type="Pfam" id="PF00892">
    <property type="entry name" value="EamA"/>
    <property type="match status" value="2"/>
</dbReference>
<feature type="transmembrane region" description="Helical" evidence="7">
    <location>
        <begin position="187"/>
        <end position="205"/>
    </location>
</feature>
<dbReference type="EMBL" id="FUWM01000010">
    <property type="protein sequence ID" value="SJZ62706.1"/>
    <property type="molecule type" value="Genomic_DNA"/>
</dbReference>
<feature type="transmembrane region" description="Helical" evidence="7">
    <location>
        <begin position="71"/>
        <end position="95"/>
    </location>
</feature>
<comment type="similarity">
    <text evidence="2">Belongs to the EamA transporter family.</text>
</comment>
<dbReference type="PANTHER" id="PTHR32322">
    <property type="entry name" value="INNER MEMBRANE TRANSPORTER"/>
    <property type="match status" value="1"/>
</dbReference>
<protein>
    <submittedName>
        <fullName evidence="9">Permease of the drug/metabolite transporter (DMT) superfamily</fullName>
    </submittedName>
</protein>
<feature type="transmembrane region" description="Helical" evidence="7">
    <location>
        <begin position="101"/>
        <end position="120"/>
    </location>
</feature>
<dbReference type="Proteomes" id="UP000190625">
    <property type="component" value="Unassembled WGS sequence"/>
</dbReference>
<feature type="transmembrane region" description="Helical" evidence="7">
    <location>
        <begin position="35"/>
        <end position="59"/>
    </location>
</feature>
<evidence type="ECO:0000256" key="7">
    <source>
        <dbReference type="SAM" id="Phobius"/>
    </source>
</evidence>
<feature type="transmembrane region" description="Helical" evidence="7">
    <location>
        <begin position="280"/>
        <end position="301"/>
    </location>
</feature>
<comment type="subcellular location">
    <subcellularLocation>
        <location evidence="1">Cell membrane</location>
        <topology evidence="1">Multi-pass membrane protein</topology>
    </subcellularLocation>
</comment>
<sequence>MFNKITDELLPILAGLFVATIFGFSFLFTKEGLEVLAPFHLLGFRFAIAAIILTVLKILGIIKVNFRGKKLGVLLLLTTFQPVAYFIFETLGVQITSSSEAGMMIALIPIFVTILAAVFLKEIPSKQQVIFITISVVGVLFIIVMKGNLDVKGQLKGLFILLGAVISGGIFNILSRKLSLKFKPVEITYIMMVIGAVVFNGISIIQHIGAGMLKQYFQPLENLNALIAIIYLGVLSSVLAFFLLNFMLSKIEASRSAVFTNLTTVISIIAGVVFRDEPFYWFHIIGGGLILLGVWGTNYYGNYEPKKVVSRTYKT</sequence>
<dbReference type="GO" id="GO:0005886">
    <property type="term" value="C:plasma membrane"/>
    <property type="evidence" value="ECO:0007669"/>
    <property type="project" value="UniProtKB-SubCell"/>
</dbReference>
<feature type="transmembrane region" description="Helical" evidence="7">
    <location>
        <begin position="225"/>
        <end position="244"/>
    </location>
</feature>
<gene>
    <name evidence="9" type="ORF">SAMN02745118_01365</name>
</gene>
<evidence type="ECO:0000256" key="3">
    <source>
        <dbReference type="ARBA" id="ARBA00022475"/>
    </source>
</evidence>
<reference evidence="10" key="1">
    <citation type="submission" date="2017-02" db="EMBL/GenBank/DDBJ databases">
        <authorList>
            <person name="Varghese N."/>
            <person name="Submissions S."/>
        </authorList>
    </citation>
    <scope>NUCLEOTIDE SEQUENCE [LARGE SCALE GENOMIC DNA]</scope>
    <source>
        <strain evidence="10">ATCC BAA-73</strain>
    </source>
</reference>
<dbReference type="SUPFAM" id="SSF103481">
    <property type="entry name" value="Multidrug resistance efflux transporter EmrE"/>
    <property type="match status" value="2"/>
</dbReference>
<organism evidence="9 10">
    <name type="scientific">Selenihalanaerobacter shriftii</name>
    <dbReference type="NCBI Taxonomy" id="142842"/>
    <lineage>
        <taxon>Bacteria</taxon>
        <taxon>Bacillati</taxon>
        <taxon>Bacillota</taxon>
        <taxon>Clostridia</taxon>
        <taxon>Halanaerobiales</taxon>
        <taxon>Halobacteroidaceae</taxon>
        <taxon>Selenihalanaerobacter</taxon>
    </lineage>
</organism>
<feature type="transmembrane region" description="Helical" evidence="7">
    <location>
        <begin position="256"/>
        <end position="274"/>
    </location>
</feature>
<evidence type="ECO:0000256" key="2">
    <source>
        <dbReference type="ARBA" id="ARBA00007362"/>
    </source>
</evidence>
<evidence type="ECO:0000256" key="6">
    <source>
        <dbReference type="ARBA" id="ARBA00023136"/>
    </source>
</evidence>
<keyword evidence="5 7" id="KW-1133">Transmembrane helix</keyword>
<dbReference type="AlphaFoldDB" id="A0A1T4M772"/>
<evidence type="ECO:0000256" key="4">
    <source>
        <dbReference type="ARBA" id="ARBA00022692"/>
    </source>
</evidence>
<feature type="transmembrane region" description="Helical" evidence="7">
    <location>
        <begin position="9"/>
        <end position="29"/>
    </location>
</feature>
<accession>A0A1T4M772</accession>
<dbReference type="Gene3D" id="1.10.3730.20">
    <property type="match status" value="1"/>
</dbReference>
<feature type="transmembrane region" description="Helical" evidence="7">
    <location>
        <begin position="157"/>
        <end position="175"/>
    </location>
</feature>
<evidence type="ECO:0000256" key="1">
    <source>
        <dbReference type="ARBA" id="ARBA00004651"/>
    </source>
</evidence>
<evidence type="ECO:0000313" key="10">
    <source>
        <dbReference type="Proteomes" id="UP000190625"/>
    </source>
</evidence>
<dbReference type="InterPro" id="IPR037185">
    <property type="entry name" value="EmrE-like"/>
</dbReference>
<dbReference type="InterPro" id="IPR050638">
    <property type="entry name" value="AA-Vitamin_Transporters"/>
</dbReference>
<keyword evidence="6 7" id="KW-0472">Membrane</keyword>
<keyword evidence="4 7" id="KW-0812">Transmembrane</keyword>
<evidence type="ECO:0000259" key="8">
    <source>
        <dbReference type="Pfam" id="PF00892"/>
    </source>
</evidence>
<evidence type="ECO:0000313" key="9">
    <source>
        <dbReference type="EMBL" id="SJZ62706.1"/>
    </source>
</evidence>
<feature type="transmembrane region" description="Helical" evidence="7">
    <location>
        <begin position="129"/>
        <end position="145"/>
    </location>
</feature>